<dbReference type="InterPro" id="IPR036412">
    <property type="entry name" value="HAD-like_sf"/>
</dbReference>
<dbReference type="EMBL" id="CP012748">
    <property type="protein sequence ID" value="ALL70526.1"/>
    <property type="molecule type" value="Genomic_DNA"/>
</dbReference>
<proteinExistence type="inferred from homology"/>
<dbReference type="NCBIfam" id="TIGR01509">
    <property type="entry name" value="HAD-SF-IA-v3"/>
    <property type="match status" value="1"/>
</dbReference>
<dbReference type="Gene3D" id="3.40.50.1000">
    <property type="entry name" value="HAD superfamily/HAD-like"/>
    <property type="match status" value="1"/>
</dbReference>
<protein>
    <submittedName>
        <fullName evidence="5">Putative phosphatase YieH</fullName>
    </submittedName>
</protein>
<dbReference type="InterPro" id="IPR023214">
    <property type="entry name" value="HAD_sf"/>
</dbReference>
<dbReference type="Proteomes" id="UP000019146">
    <property type="component" value="Plasmid unnamed"/>
</dbReference>
<dbReference type="RefSeq" id="WP_035994037.1">
    <property type="nucleotide sequence ID" value="NZ_CP012748.1"/>
</dbReference>
<dbReference type="Gene3D" id="1.10.150.240">
    <property type="entry name" value="Putative phosphatase, domain 2"/>
    <property type="match status" value="1"/>
</dbReference>
<sequence>MSAFPFDAVLFDCDGVLVDSETITNTVLAAMLGELGWHLSVDEAMSIFVGKTVMDEAPLIEAKTGVRITPAWLETFRERRNAALEREVTAIEGIVETVAVLHARLDGRIAVASGADRVKLRLQLAKAGVLDDFEGRIFSGQETPRNKPHPDVYLAAAAGLGVDPARCAVIEDTVTGATAGRAAGATVFGYSPSEKGHSSKEALRAIGVAEVFEEMAHLPALLAGWQR</sequence>
<dbReference type="GO" id="GO:0046872">
    <property type="term" value="F:metal ion binding"/>
    <property type="evidence" value="ECO:0007669"/>
    <property type="project" value="UniProtKB-KW"/>
</dbReference>
<evidence type="ECO:0000256" key="4">
    <source>
        <dbReference type="ARBA" id="ARBA00022842"/>
    </source>
</evidence>
<keyword evidence="3" id="KW-0479">Metal-binding</keyword>
<evidence type="ECO:0000256" key="3">
    <source>
        <dbReference type="ARBA" id="ARBA00022723"/>
    </source>
</evidence>
<comment type="cofactor">
    <cofactor evidence="1">
        <name>Mg(2+)</name>
        <dbReference type="ChEBI" id="CHEBI:18420"/>
    </cofactor>
</comment>
<geneLocation type="plasmid" evidence="6"/>
<dbReference type="InterPro" id="IPR006439">
    <property type="entry name" value="HAD-SF_hydro_IA"/>
</dbReference>
<evidence type="ECO:0000256" key="1">
    <source>
        <dbReference type="ARBA" id="ARBA00001946"/>
    </source>
</evidence>
<evidence type="ECO:0000256" key="2">
    <source>
        <dbReference type="ARBA" id="ARBA00006171"/>
    </source>
</evidence>
<evidence type="ECO:0000313" key="6">
    <source>
        <dbReference type="Proteomes" id="UP000019146"/>
    </source>
</evidence>
<dbReference type="InterPro" id="IPR023198">
    <property type="entry name" value="PGP-like_dom2"/>
</dbReference>
<dbReference type="PANTHER" id="PTHR46193">
    <property type="entry name" value="6-PHOSPHOGLUCONATE PHOSPHATASE"/>
    <property type="match status" value="1"/>
</dbReference>
<organism evidence="5 6">
    <name type="scientific">Paraburkholderia caribensis MBA4</name>
    <dbReference type="NCBI Taxonomy" id="1323664"/>
    <lineage>
        <taxon>Bacteria</taxon>
        <taxon>Pseudomonadati</taxon>
        <taxon>Pseudomonadota</taxon>
        <taxon>Betaproteobacteria</taxon>
        <taxon>Burkholderiales</taxon>
        <taxon>Burkholderiaceae</taxon>
        <taxon>Paraburkholderia</taxon>
    </lineage>
</organism>
<dbReference type="AlphaFoldDB" id="A0A0P0RNS7"/>
<gene>
    <name evidence="5" type="ORF">K788_0001137</name>
</gene>
<keyword evidence="4" id="KW-0460">Magnesium</keyword>
<dbReference type="Pfam" id="PF00702">
    <property type="entry name" value="Hydrolase"/>
    <property type="match status" value="1"/>
</dbReference>
<dbReference type="InterPro" id="IPR051600">
    <property type="entry name" value="Beta-PGM-like"/>
</dbReference>
<dbReference type="GO" id="GO:0003824">
    <property type="term" value="F:catalytic activity"/>
    <property type="evidence" value="ECO:0007669"/>
    <property type="project" value="UniProtKB-ARBA"/>
</dbReference>
<dbReference type="PANTHER" id="PTHR46193:SF10">
    <property type="entry name" value="6-PHOSPHOGLUCONATE PHOSPHATASE"/>
    <property type="match status" value="1"/>
</dbReference>
<dbReference type="KEGG" id="bcai:K788_0001137"/>
<reference evidence="5 6" key="1">
    <citation type="journal article" date="2014" name="Genome Announc.">
        <title>Draft Genome Sequence of the Haloacid-Degrading Burkholderia caribensis Strain MBA4.</title>
        <authorList>
            <person name="Pan Y."/>
            <person name="Kong K.F."/>
            <person name="Tsang J.S."/>
        </authorList>
    </citation>
    <scope>NUCLEOTIDE SEQUENCE [LARGE SCALE GENOMIC DNA]</scope>
    <source>
        <strain evidence="5 6">MBA4</strain>
        <plasmid evidence="6">Plasmid</plasmid>
    </source>
</reference>
<name>A0A0P0RNS7_9BURK</name>
<evidence type="ECO:0000313" key="5">
    <source>
        <dbReference type="EMBL" id="ALL70526.1"/>
    </source>
</evidence>
<dbReference type="SFLD" id="SFLDS00003">
    <property type="entry name" value="Haloacid_Dehalogenase"/>
    <property type="match status" value="1"/>
</dbReference>
<accession>A0A0P0RNS7</accession>
<keyword evidence="5" id="KW-0614">Plasmid</keyword>
<dbReference type="SUPFAM" id="SSF56784">
    <property type="entry name" value="HAD-like"/>
    <property type="match status" value="1"/>
</dbReference>
<dbReference type="SFLD" id="SFLDG01129">
    <property type="entry name" value="C1.5:_HAD__Beta-PGM__Phosphata"/>
    <property type="match status" value="1"/>
</dbReference>
<dbReference type="GeneID" id="69973987"/>
<comment type="similarity">
    <text evidence="2">Belongs to the HAD-like hydrolase superfamily. CbbY/CbbZ/Gph/YieH family.</text>
</comment>